<dbReference type="EMBL" id="JAJA02000002">
    <property type="protein sequence ID" value="KWS02237.1"/>
    <property type="molecule type" value="Genomic_DNA"/>
</dbReference>
<keyword evidence="2" id="KW-1185">Reference proteome</keyword>
<dbReference type="Proteomes" id="UP000023435">
    <property type="component" value="Unassembled WGS sequence"/>
</dbReference>
<proteinExistence type="predicted"/>
<evidence type="ECO:0000313" key="1">
    <source>
        <dbReference type="EMBL" id="KWS02237.1"/>
    </source>
</evidence>
<name>A0A125U003_9GAMM</name>
<protein>
    <submittedName>
        <fullName evidence="1">Uncharacterized protein</fullName>
    </submittedName>
</protein>
<reference evidence="1 2" key="1">
    <citation type="journal article" date="2014" name="Genome Announc.">
        <title>Draft Genome Sequence of Lysobacter capsici AZ78, a Bacterium Antagonistic to Plant-Pathogenic Oomycetes.</title>
        <authorList>
            <person name="Puopolo G."/>
            <person name="Sonego P."/>
            <person name="Engelen K."/>
            <person name="Pertot I."/>
        </authorList>
    </citation>
    <scope>NUCLEOTIDE SEQUENCE [LARGE SCALE GENOMIC DNA]</scope>
    <source>
        <strain evidence="1 2">AZ78</strain>
    </source>
</reference>
<evidence type="ECO:0000313" key="2">
    <source>
        <dbReference type="Proteomes" id="UP000023435"/>
    </source>
</evidence>
<accession>A0A125U003</accession>
<organism evidence="1 2">
    <name type="scientific">Lysobacter capsici AZ78</name>
    <dbReference type="NCBI Taxonomy" id="1444315"/>
    <lineage>
        <taxon>Bacteria</taxon>
        <taxon>Pseudomonadati</taxon>
        <taxon>Pseudomonadota</taxon>
        <taxon>Gammaproteobacteria</taxon>
        <taxon>Lysobacterales</taxon>
        <taxon>Lysobacteraceae</taxon>
        <taxon>Lysobacter</taxon>
    </lineage>
</organism>
<dbReference type="AlphaFoldDB" id="A0A125U003"/>
<comment type="caution">
    <text evidence="1">The sequence shown here is derived from an EMBL/GenBank/DDBJ whole genome shotgun (WGS) entry which is preliminary data.</text>
</comment>
<gene>
    <name evidence="1" type="ORF">AZ78_4904</name>
</gene>
<sequence length="72" mass="8010">MRTRSTSIRRDRNDIAVSDSGRCFEVRCPNNRRTPGSRTTQTDKDDAIGIGKAKLRAAATKKIEPVTGMRMS</sequence>